<evidence type="ECO:0000256" key="1">
    <source>
        <dbReference type="SAM" id="SignalP"/>
    </source>
</evidence>
<dbReference type="InterPro" id="IPR025566">
    <property type="entry name" value="DUF4331"/>
</dbReference>
<protein>
    <submittedName>
        <fullName evidence="2">DUF4331 domain-containing protein</fullName>
    </submittedName>
</protein>
<keyword evidence="3" id="KW-1185">Reference proteome</keyword>
<evidence type="ECO:0000313" key="3">
    <source>
        <dbReference type="Proteomes" id="UP001482513"/>
    </source>
</evidence>
<name>A0ABV0KCA9_9CYAN</name>
<dbReference type="Proteomes" id="UP001482513">
    <property type="component" value="Unassembled WGS sequence"/>
</dbReference>
<gene>
    <name evidence="2" type="ORF">NC992_25205</name>
</gene>
<accession>A0ABV0KCA9</accession>
<feature type="chain" id="PRO_5045453218" evidence="1">
    <location>
        <begin position="30"/>
        <end position="407"/>
    </location>
</feature>
<reference evidence="2 3" key="1">
    <citation type="submission" date="2022-04" db="EMBL/GenBank/DDBJ databases">
        <title>Positive selection, recombination, and allopatry shape intraspecific diversity of widespread and dominant cyanobacteria.</title>
        <authorList>
            <person name="Wei J."/>
            <person name="Shu W."/>
            <person name="Hu C."/>
        </authorList>
    </citation>
    <scope>NUCLEOTIDE SEQUENCE [LARGE SCALE GENOMIC DNA]</scope>
    <source>
        <strain evidence="2 3">DQ-A4</strain>
    </source>
</reference>
<dbReference type="EMBL" id="JAMPKX010000022">
    <property type="protein sequence ID" value="MEP0950195.1"/>
    <property type="molecule type" value="Genomic_DNA"/>
</dbReference>
<evidence type="ECO:0000313" key="2">
    <source>
        <dbReference type="EMBL" id="MEP0950195.1"/>
    </source>
</evidence>
<sequence length="407" mass="43161">MKTTNKAFKKAFYAAGLALGLATTIGAGAVFVNASDHDDGESEIKGRNLNLTDLYVFREVDQNTTASPENLVLIMNTNPRSVAGQQYYFSTRAKYKFNISRISDNDATPTGLSDVVLEFEFGPPKGNNRQDYKLTVTKDGSKDVVEGQTTALKEPPVLNTGTVDGSKVQVFAGLREDPFFFDVEQFFRVRAGALGKGPAVGFRPPEEAVDFTKGYNVNAIAVQLPIELLQGSSNATTFDVWMTVTLPGSKKFSQVERLARPAVNEGLIVTNDFLNTLNSVDPAFEAAALAGQEPAASAAGPIVGEAKQTLLALGNSDARADALLQAFLPDVMRIDTTGPSGYANALNAKGSPIAGRLLTDDVIDITLAVLTNGAVTSDNVSYSGTPGNPAQGHDPLEASFPYLAPAN</sequence>
<keyword evidence="1" id="KW-0732">Signal</keyword>
<dbReference type="RefSeq" id="WP_190703198.1">
    <property type="nucleotide sequence ID" value="NZ_JAMPKX010000022.1"/>
</dbReference>
<proteinExistence type="predicted"/>
<feature type="signal peptide" evidence="1">
    <location>
        <begin position="1"/>
        <end position="29"/>
    </location>
</feature>
<comment type="caution">
    <text evidence="2">The sequence shown here is derived from an EMBL/GenBank/DDBJ whole genome shotgun (WGS) entry which is preliminary data.</text>
</comment>
<dbReference type="Pfam" id="PF14224">
    <property type="entry name" value="DUF4331"/>
    <property type="match status" value="1"/>
</dbReference>
<organism evidence="2 3">
    <name type="scientific">Leptolyngbya subtilissima DQ-A4</name>
    <dbReference type="NCBI Taxonomy" id="2933933"/>
    <lineage>
        <taxon>Bacteria</taxon>
        <taxon>Bacillati</taxon>
        <taxon>Cyanobacteriota</taxon>
        <taxon>Cyanophyceae</taxon>
        <taxon>Leptolyngbyales</taxon>
        <taxon>Leptolyngbyaceae</taxon>
        <taxon>Leptolyngbya group</taxon>
        <taxon>Leptolyngbya</taxon>
    </lineage>
</organism>